<evidence type="ECO:0000256" key="1">
    <source>
        <dbReference type="ARBA" id="ARBA00000983"/>
    </source>
</evidence>
<gene>
    <name evidence="13" type="ORF">FLL46_12855</name>
</gene>
<dbReference type="EMBL" id="VIKS01000008">
    <property type="protein sequence ID" value="TQV87333.1"/>
    <property type="molecule type" value="Genomic_DNA"/>
</dbReference>
<evidence type="ECO:0000256" key="5">
    <source>
        <dbReference type="ARBA" id="ARBA00012029"/>
    </source>
</evidence>
<keyword evidence="11" id="KW-0175">Coiled coil</keyword>
<protein>
    <recommendedName>
        <fullName evidence="5">phosphodiesterase I</fullName>
        <ecNumber evidence="5">3.1.4.1</ecNumber>
    </recommendedName>
</protein>
<evidence type="ECO:0000256" key="3">
    <source>
        <dbReference type="ARBA" id="ARBA00001946"/>
    </source>
</evidence>
<evidence type="ECO:0000259" key="12">
    <source>
        <dbReference type="SMART" id="SM00990"/>
    </source>
</evidence>
<dbReference type="InterPro" id="IPR033315">
    <property type="entry name" value="Fan1-like"/>
</dbReference>
<evidence type="ECO:0000256" key="8">
    <source>
        <dbReference type="ARBA" id="ARBA00022801"/>
    </source>
</evidence>
<evidence type="ECO:0000256" key="4">
    <source>
        <dbReference type="ARBA" id="ARBA00005533"/>
    </source>
</evidence>
<evidence type="ECO:0000313" key="14">
    <source>
        <dbReference type="Proteomes" id="UP000315439"/>
    </source>
</evidence>
<evidence type="ECO:0000256" key="7">
    <source>
        <dbReference type="ARBA" id="ARBA00022723"/>
    </source>
</evidence>
<dbReference type="OrthoDB" id="9803913at2"/>
<keyword evidence="9" id="KW-0460">Magnesium</keyword>
<dbReference type="RefSeq" id="WP_142893968.1">
    <property type="nucleotide sequence ID" value="NZ_ML660164.1"/>
</dbReference>
<comment type="cofactor">
    <cofactor evidence="2">
        <name>Mn(2+)</name>
        <dbReference type="ChEBI" id="CHEBI:29035"/>
    </cofactor>
</comment>
<comment type="caution">
    <text evidence="13">The sequence shown here is derived from an EMBL/GenBank/DDBJ whole genome shotgun (WGS) entry which is preliminary data.</text>
</comment>
<dbReference type="Gene3D" id="3.40.1350.10">
    <property type="match status" value="1"/>
</dbReference>
<dbReference type="PANTHER" id="PTHR15749:SF4">
    <property type="entry name" value="FANCONI-ASSOCIATED NUCLEASE 1"/>
    <property type="match status" value="1"/>
</dbReference>
<accession>A0A545UD19</accession>
<evidence type="ECO:0000256" key="10">
    <source>
        <dbReference type="ARBA" id="ARBA00023211"/>
    </source>
</evidence>
<evidence type="ECO:0000256" key="9">
    <source>
        <dbReference type="ARBA" id="ARBA00022842"/>
    </source>
</evidence>
<dbReference type="GO" id="GO:0036297">
    <property type="term" value="P:interstrand cross-link repair"/>
    <property type="evidence" value="ECO:0007669"/>
    <property type="project" value="InterPro"/>
</dbReference>
<comment type="similarity">
    <text evidence="4">Belongs to the FAN1 family.</text>
</comment>
<proteinExistence type="inferred from homology"/>
<evidence type="ECO:0000256" key="11">
    <source>
        <dbReference type="SAM" id="Coils"/>
    </source>
</evidence>
<dbReference type="InterPro" id="IPR049125">
    <property type="entry name" value="FAN1-like_WH"/>
</dbReference>
<sequence>MLECRRLIINIATNNGLMAIQLPQGYYLTNFVELIDFVFEQYQDLLSAQEQNFHHTFKSLSSVAQKLYVRMLTRKGDIFRCSKLNYQEIPDTTAAAEELANVQLIHIDPELQLSEVTPLFSKPELLKILTSFQFDKNLIAELKKLKRAELEATLLEFEQLEAEVAQLLVQQIEENFYEISQPQLFDSYKLLFFGNLNQDLTDFVLRDLGLYQFENYLIDKNSRLFNDRKEIDNYLSYYEKIQELDEIMSREKGAILNLHQQLPRSDKVDNILARRIERVNLALARQLERLEEWDDALQLYAKCQLPPARERTARILVKKEEIKPALTICEQIIDSPIDESELIFAKEFGYRTAKKHQVKWAKPEQYQPHAETISIGQGDECVELDVVDYFSSQGDCFYVENALFCGLFGLHFWDVIFAPVKGAFTHPFQSRPHDLYESDFLLNRKTPYEKAVSQLKDINQNIDEILALWRDKSTIVSPFIYTQSLDTPLIKKALTEIPNHHWQAVFQRLWSDLRANRSGFPDLIFFPEGGGYELIEVKGPGDRLQKNQIRWMQFFHQHHIPHRVIHVEWR</sequence>
<feature type="domain" description="VRR-NUC" evidence="12">
    <location>
        <begin position="470"/>
        <end position="569"/>
    </location>
</feature>
<evidence type="ECO:0000256" key="2">
    <source>
        <dbReference type="ARBA" id="ARBA00001936"/>
    </source>
</evidence>
<reference evidence="13 14" key="1">
    <citation type="submission" date="2019-07" db="EMBL/GenBank/DDBJ databases">
        <title>Draft genome for Aliikangiella sp. M105.</title>
        <authorList>
            <person name="Wang G."/>
        </authorList>
    </citation>
    <scope>NUCLEOTIDE SEQUENCE [LARGE SCALE GENOMIC DNA]</scope>
    <source>
        <strain evidence="13 14">M105</strain>
    </source>
</reference>
<keyword evidence="10" id="KW-0464">Manganese</keyword>
<dbReference type="Proteomes" id="UP000315439">
    <property type="component" value="Unassembled WGS sequence"/>
</dbReference>
<keyword evidence="7" id="KW-0479">Metal-binding</keyword>
<feature type="coiled-coil region" evidence="11">
    <location>
        <begin position="143"/>
        <end position="175"/>
    </location>
</feature>
<comment type="catalytic activity">
    <reaction evidence="1">
        <text>Hydrolytically removes 5'-nucleotides successively from the 3'-hydroxy termini of 3'-hydroxy-terminated oligonucleotides.</text>
        <dbReference type="EC" id="3.1.4.1"/>
    </reaction>
</comment>
<dbReference type="Pfam" id="PF08774">
    <property type="entry name" value="VRR_NUC"/>
    <property type="match status" value="1"/>
</dbReference>
<dbReference type="InterPro" id="IPR011856">
    <property type="entry name" value="tRNA_endonuc-like_dom_sf"/>
</dbReference>
<keyword evidence="14" id="KW-1185">Reference proteome</keyword>
<comment type="cofactor">
    <cofactor evidence="3">
        <name>Mg(2+)</name>
        <dbReference type="ChEBI" id="CHEBI:18420"/>
    </cofactor>
</comment>
<dbReference type="GO" id="GO:0004528">
    <property type="term" value="F:phosphodiesterase I activity"/>
    <property type="evidence" value="ECO:0007669"/>
    <property type="project" value="UniProtKB-EC"/>
</dbReference>
<dbReference type="GO" id="GO:0046872">
    <property type="term" value="F:metal ion binding"/>
    <property type="evidence" value="ECO:0007669"/>
    <property type="project" value="UniProtKB-KW"/>
</dbReference>
<dbReference type="Pfam" id="PF21315">
    <property type="entry name" value="FAN1_HTH"/>
    <property type="match status" value="1"/>
</dbReference>
<dbReference type="AlphaFoldDB" id="A0A545UD19"/>
<organism evidence="13 14">
    <name type="scientific">Aliikangiella coralliicola</name>
    <dbReference type="NCBI Taxonomy" id="2592383"/>
    <lineage>
        <taxon>Bacteria</taxon>
        <taxon>Pseudomonadati</taxon>
        <taxon>Pseudomonadota</taxon>
        <taxon>Gammaproteobacteria</taxon>
        <taxon>Oceanospirillales</taxon>
        <taxon>Pleioneaceae</taxon>
        <taxon>Aliikangiella</taxon>
    </lineage>
</organism>
<keyword evidence="8" id="KW-0378">Hydrolase</keyword>
<keyword evidence="6" id="KW-0540">Nuclease</keyword>
<evidence type="ECO:0000256" key="6">
    <source>
        <dbReference type="ARBA" id="ARBA00022722"/>
    </source>
</evidence>
<dbReference type="GO" id="GO:0003676">
    <property type="term" value="F:nucleic acid binding"/>
    <property type="evidence" value="ECO:0007669"/>
    <property type="project" value="InterPro"/>
</dbReference>
<dbReference type="PANTHER" id="PTHR15749">
    <property type="entry name" value="FANCONI-ASSOCIATED NUCLEASE 1"/>
    <property type="match status" value="1"/>
</dbReference>
<name>A0A545UD19_9GAMM</name>
<dbReference type="EC" id="3.1.4.1" evidence="5"/>
<dbReference type="InterPro" id="IPR014883">
    <property type="entry name" value="VRR_NUC"/>
</dbReference>
<dbReference type="SMART" id="SM00990">
    <property type="entry name" value="VRR_NUC"/>
    <property type="match status" value="1"/>
</dbReference>
<evidence type="ECO:0000313" key="13">
    <source>
        <dbReference type="EMBL" id="TQV87333.1"/>
    </source>
</evidence>